<reference evidence="10" key="1">
    <citation type="journal article" date="2020" name="Stud. Mycol.">
        <title>101 Dothideomycetes genomes: a test case for predicting lifestyles and emergence of pathogens.</title>
        <authorList>
            <person name="Haridas S."/>
            <person name="Albert R."/>
            <person name="Binder M."/>
            <person name="Bloem J."/>
            <person name="Labutti K."/>
            <person name="Salamov A."/>
            <person name="Andreopoulos B."/>
            <person name="Baker S."/>
            <person name="Barry K."/>
            <person name="Bills G."/>
            <person name="Bluhm B."/>
            <person name="Cannon C."/>
            <person name="Castanera R."/>
            <person name="Culley D."/>
            <person name="Daum C."/>
            <person name="Ezra D."/>
            <person name="Gonzalez J."/>
            <person name="Henrissat B."/>
            <person name="Kuo A."/>
            <person name="Liang C."/>
            <person name="Lipzen A."/>
            <person name="Lutzoni F."/>
            <person name="Magnuson J."/>
            <person name="Mondo S."/>
            <person name="Nolan M."/>
            <person name="Ohm R."/>
            <person name="Pangilinan J."/>
            <person name="Park H.-J."/>
            <person name="Ramirez L."/>
            <person name="Alfaro M."/>
            <person name="Sun H."/>
            <person name="Tritt A."/>
            <person name="Yoshinaga Y."/>
            <person name="Zwiers L.-H."/>
            <person name="Turgeon B."/>
            <person name="Goodwin S."/>
            <person name="Spatafora J."/>
            <person name="Crous P."/>
            <person name="Grigoriev I."/>
        </authorList>
    </citation>
    <scope>NUCLEOTIDE SEQUENCE</scope>
    <source>
        <strain evidence="10">ATCC 16933</strain>
    </source>
</reference>
<evidence type="ECO:0000313" key="11">
    <source>
        <dbReference type="Proteomes" id="UP000799766"/>
    </source>
</evidence>
<keyword evidence="3" id="KW-0808">Transferase</keyword>
<dbReference type="PROSITE" id="PS00108">
    <property type="entry name" value="PROTEIN_KINASE_ST"/>
    <property type="match status" value="1"/>
</dbReference>
<accession>A0A6A6NYR6</accession>
<dbReference type="InterPro" id="IPR051334">
    <property type="entry name" value="SRPK"/>
</dbReference>
<dbReference type="SMART" id="SM00220">
    <property type="entry name" value="S_TKc"/>
    <property type="match status" value="1"/>
</dbReference>
<dbReference type="AlphaFoldDB" id="A0A6A6NYR6"/>
<keyword evidence="4" id="KW-0547">Nucleotide-binding</keyword>
<keyword evidence="6" id="KW-0067">ATP-binding</keyword>
<dbReference type="GO" id="GO:0005634">
    <property type="term" value="C:nucleus"/>
    <property type="evidence" value="ECO:0007669"/>
    <property type="project" value="TreeGrafter"/>
</dbReference>
<name>A0A6A6NYR6_9PEZI</name>
<gene>
    <name evidence="10" type="ORF">BDY21DRAFT_287129</name>
</gene>
<dbReference type="InterPro" id="IPR000719">
    <property type="entry name" value="Prot_kinase_dom"/>
</dbReference>
<keyword evidence="2" id="KW-0723">Serine/threonine-protein kinase</keyword>
<evidence type="ECO:0000256" key="5">
    <source>
        <dbReference type="ARBA" id="ARBA00022777"/>
    </source>
</evidence>
<comment type="catalytic activity">
    <reaction evidence="7">
        <text>L-threonyl-[protein] + ATP = O-phospho-L-threonyl-[protein] + ADP + H(+)</text>
        <dbReference type="Rhea" id="RHEA:46608"/>
        <dbReference type="Rhea" id="RHEA-COMP:11060"/>
        <dbReference type="Rhea" id="RHEA-COMP:11605"/>
        <dbReference type="ChEBI" id="CHEBI:15378"/>
        <dbReference type="ChEBI" id="CHEBI:30013"/>
        <dbReference type="ChEBI" id="CHEBI:30616"/>
        <dbReference type="ChEBI" id="CHEBI:61977"/>
        <dbReference type="ChEBI" id="CHEBI:456216"/>
        <dbReference type="EC" id="2.7.11.1"/>
    </reaction>
</comment>
<dbReference type="OrthoDB" id="5979581at2759"/>
<dbReference type="EMBL" id="MU001682">
    <property type="protein sequence ID" value="KAF2456900.1"/>
    <property type="molecule type" value="Genomic_DNA"/>
</dbReference>
<dbReference type="InterPro" id="IPR008271">
    <property type="entry name" value="Ser/Thr_kinase_AS"/>
</dbReference>
<dbReference type="PANTHER" id="PTHR47634">
    <property type="entry name" value="PROTEIN KINASE DOMAIN-CONTAINING PROTEIN-RELATED"/>
    <property type="match status" value="1"/>
</dbReference>
<dbReference type="PROSITE" id="PS50011">
    <property type="entry name" value="PROTEIN_KINASE_DOM"/>
    <property type="match status" value="1"/>
</dbReference>
<dbReference type="GO" id="GO:0005524">
    <property type="term" value="F:ATP binding"/>
    <property type="evidence" value="ECO:0007669"/>
    <property type="project" value="UniProtKB-KW"/>
</dbReference>
<evidence type="ECO:0000256" key="7">
    <source>
        <dbReference type="ARBA" id="ARBA00047899"/>
    </source>
</evidence>
<proteinExistence type="predicted"/>
<dbReference type="Proteomes" id="UP000799766">
    <property type="component" value="Unassembled WGS sequence"/>
</dbReference>
<evidence type="ECO:0000256" key="4">
    <source>
        <dbReference type="ARBA" id="ARBA00022741"/>
    </source>
</evidence>
<dbReference type="GO" id="GO:0004674">
    <property type="term" value="F:protein serine/threonine kinase activity"/>
    <property type="evidence" value="ECO:0007669"/>
    <property type="project" value="UniProtKB-KW"/>
</dbReference>
<comment type="catalytic activity">
    <reaction evidence="8">
        <text>L-seryl-[protein] + ATP = O-phospho-L-seryl-[protein] + ADP + H(+)</text>
        <dbReference type="Rhea" id="RHEA:17989"/>
        <dbReference type="Rhea" id="RHEA-COMP:9863"/>
        <dbReference type="Rhea" id="RHEA-COMP:11604"/>
        <dbReference type="ChEBI" id="CHEBI:15378"/>
        <dbReference type="ChEBI" id="CHEBI:29999"/>
        <dbReference type="ChEBI" id="CHEBI:30616"/>
        <dbReference type="ChEBI" id="CHEBI:83421"/>
        <dbReference type="ChEBI" id="CHEBI:456216"/>
        <dbReference type="EC" id="2.7.11.1"/>
    </reaction>
</comment>
<evidence type="ECO:0000256" key="6">
    <source>
        <dbReference type="ARBA" id="ARBA00022840"/>
    </source>
</evidence>
<dbReference type="GO" id="GO:0000245">
    <property type="term" value="P:spliceosomal complex assembly"/>
    <property type="evidence" value="ECO:0007669"/>
    <property type="project" value="TreeGrafter"/>
</dbReference>
<organism evidence="10 11">
    <name type="scientific">Lineolata rhizophorae</name>
    <dbReference type="NCBI Taxonomy" id="578093"/>
    <lineage>
        <taxon>Eukaryota</taxon>
        <taxon>Fungi</taxon>
        <taxon>Dikarya</taxon>
        <taxon>Ascomycota</taxon>
        <taxon>Pezizomycotina</taxon>
        <taxon>Dothideomycetes</taxon>
        <taxon>Dothideomycetes incertae sedis</taxon>
        <taxon>Lineolatales</taxon>
        <taxon>Lineolataceae</taxon>
        <taxon>Lineolata</taxon>
    </lineage>
</organism>
<sequence>MTQRIDEIVEEELLPGHRLRYFHLTRLGEILDDRFKTITKLGYGAGSTVWLAENLEFKKWKNSSVPRYVSIKIAALDTDMAWESRISKLIANAEPSHEGLEFIRIPVDEFLLKRPEGTHSCLVYTPMRETLFQLQHRLRRQRLAPPLFKFFIYCLLEGIDYLHTKCGLIHRDIKDDNIMVTIENDVILTNFVKSQMKNPQPWHIDLGDGRITYLSQSDFGPLQGSKLLPKLADFNLALPGLAKDRGHLSAIQSHRFRAPEVILGCPWSYGVDIWNLGLLMWNLLEDISLFDRPAGEDGGYDAHVHLAQMVSLLGDPPEELIKRERFFRKYQLKEPVTNPCGKKCKNMNEFWGGPFFDDDNQILRKDLVGGKKLADTVTELAGDEKVAFLDFASGMLQWLPEKRKTANELLQHPIFDSLNKKRTQWRIDS</sequence>
<evidence type="ECO:0000313" key="10">
    <source>
        <dbReference type="EMBL" id="KAF2456900.1"/>
    </source>
</evidence>
<evidence type="ECO:0000259" key="9">
    <source>
        <dbReference type="PROSITE" id="PS50011"/>
    </source>
</evidence>
<dbReference type="EC" id="2.7.11.1" evidence="1"/>
<keyword evidence="11" id="KW-1185">Reference proteome</keyword>
<feature type="domain" description="Protein kinase" evidence="9">
    <location>
        <begin position="35"/>
        <end position="415"/>
    </location>
</feature>
<protein>
    <recommendedName>
        <fullName evidence="1">non-specific serine/threonine protein kinase</fullName>
        <ecNumber evidence="1">2.7.11.1</ecNumber>
    </recommendedName>
</protein>
<evidence type="ECO:0000256" key="8">
    <source>
        <dbReference type="ARBA" id="ARBA00048679"/>
    </source>
</evidence>
<dbReference type="Gene3D" id="3.30.200.20">
    <property type="entry name" value="Phosphorylase Kinase, domain 1"/>
    <property type="match status" value="1"/>
</dbReference>
<dbReference type="InterPro" id="IPR011009">
    <property type="entry name" value="Kinase-like_dom_sf"/>
</dbReference>
<dbReference type="Gene3D" id="1.10.510.10">
    <property type="entry name" value="Transferase(Phosphotransferase) domain 1"/>
    <property type="match status" value="1"/>
</dbReference>
<dbReference type="GO" id="GO:0005737">
    <property type="term" value="C:cytoplasm"/>
    <property type="evidence" value="ECO:0007669"/>
    <property type="project" value="TreeGrafter"/>
</dbReference>
<keyword evidence="5 10" id="KW-0418">Kinase</keyword>
<evidence type="ECO:0000256" key="2">
    <source>
        <dbReference type="ARBA" id="ARBA00022527"/>
    </source>
</evidence>
<dbReference type="PANTHER" id="PTHR47634:SF9">
    <property type="entry name" value="PROTEIN KINASE DOMAIN-CONTAINING PROTEIN-RELATED"/>
    <property type="match status" value="1"/>
</dbReference>
<dbReference type="Pfam" id="PF00069">
    <property type="entry name" value="Pkinase"/>
    <property type="match status" value="1"/>
</dbReference>
<dbReference type="GO" id="GO:0050684">
    <property type="term" value="P:regulation of mRNA processing"/>
    <property type="evidence" value="ECO:0007669"/>
    <property type="project" value="TreeGrafter"/>
</dbReference>
<evidence type="ECO:0000256" key="1">
    <source>
        <dbReference type="ARBA" id="ARBA00012513"/>
    </source>
</evidence>
<evidence type="ECO:0000256" key="3">
    <source>
        <dbReference type="ARBA" id="ARBA00022679"/>
    </source>
</evidence>
<dbReference type="SUPFAM" id="SSF56112">
    <property type="entry name" value="Protein kinase-like (PK-like)"/>
    <property type="match status" value="1"/>
</dbReference>